<dbReference type="AlphaFoldDB" id="A0AAD2D455"/>
<organism evidence="3 4">
    <name type="scientific">Euplotes crassus</name>
    <dbReference type="NCBI Taxonomy" id="5936"/>
    <lineage>
        <taxon>Eukaryota</taxon>
        <taxon>Sar</taxon>
        <taxon>Alveolata</taxon>
        <taxon>Ciliophora</taxon>
        <taxon>Intramacronucleata</taxon>
        <taxon>Spirotrichea</taxon>
        <taxon>Hypotrichia</taxon>
        <taxon>Euplotida</taxon>
        <taxon>Euplotidae</taxon>
        <taxon>Moneuplotes</taxon>
    </lineage>
</organism>
<keyword evidence="1" id="KW-0812">Transmembrane</keyword>
<accession>A0AAD2D455</accession>
<feature type="signal peptide" evidence="2">
    <location>
        <begin position="1"/>
        <end position="21"/>
    </location>
</feature>
<evidence type="ECO:0000313" key="4">
    <source>
        <dbReference type="Proteomes" id="UP001295684"/>
    </source>
</evidence>
<feature type="chain" id="PRO_5042012518" evidence="2">
    <location>
        <begin position="22"/>
        <end position="204"/>
    </location>
</feature>
<comment type="caution">
    <text evidence="3">The sequence shown here is derived from an EMBL/GenBank/DDBJ whole genome shotgun (WGS) entry which is preliminary data.</text>
</comment>
<reference evidence="3" key="1">
    <citation type="submission" date="2023-07" db="EMBL/GenBank/DDBJ databases">
        <authorList>
            <consortium name="AG Swart"/>
            <person name="Singh M."/>
            <person name="Singh A."/>
            <person name="Seah K."/>
            <person name="Emmerich C."/>
        </authorList>
    </citation>
    <scope>NUCLEOTIDE SEQUENCE</scope>
    <source>
        <strain evidence="3">DP1</strain>
    </source>
</reference>
<keyword evidence="1" id="KW-1133">Transmembrane helix</keyword>
<evidence type="ECO:0000256" key="1">
    <source>
        <dbReference type="SAM" id="Phobius"/>
    </source>
</evidence>
<proteinExistence type="predicted"/>
<feature type="transmembrane region" description="Helical" evidence="1">
    <location>
        <begin position="157"/>
        <end position="178"/>
    </location>
</feature>
<keyword evidence="2" id="KW-0732">Signal</keyword>
<evidence type="ECO:0000256" key="2">
    <source>
        <dbReference type="SAM" id="SignalP"/>
    </source>
</evidence>
<gene>
    <name evidence="3" type="ORF">ECRASSUSDP1_LOCUS20233</name>
</gene>
<keyword evidence="1" id="KW-0472">Membrane</keyword>
<keyword evidence="4" id="KW-1185">Reference proteome</keyword>
<dbReference type="EMBL" id="CAMPGE010020607">
    <property type="protein sequence ID" value="CAI2378833.1"/>
    <property type="molecule type" value="Genomic_DNA"/>
</dbReference>
<dbReference type="Proteomes" id="UP001295684">
    <property type="component" value="Unassembled WGS sequence"/>
</dbReference>
<name>A0AAD2D455_EUPCR</name>
<protein>
    <submittedName>
        <fullName evidence="3">Uncharacterized protein</fullName>
    </submittedName>
</protein>
<sequence length="204" mass="22882">MKIKAILFIIVLAMVLCLGSAEKCSFECLGACQMNDATYECFKSCHCGIQKIPTTHDILKQNLCYTSCNAECLEEIDPIKAKKCFSRCSCKCNTNCLDSCSDFEHPESCKTSCGCIQTPKDTSPPPESPNHLLSFHNIELSMSPESLLLSPPQYHPLFYLLSALFLILIILVTTYIVWSKEDAKTPPAEAAYADREMHYEIFQQ</sequence>
<evidence type="ECO:0000313" key="3">
    <source>
        <dbReference type="EMBL" id="CAI2378833.1"/>
    </source>
</evidence>